<dbReference type="EMBL" id="GBRH01176346">
    <property type="protein sequence ID" value="JAE21550.1"/>
    <property type="molecule type" value="Transcribed_RNA"/>
</dbReference>
<protein>
    <submittedName>
        <fullName evidence="1">Uncharacterized protein</fullName>
    </submittedName>
</protein>
<name>A0A0A9G8Z8_ARUDO</name>
<reference evidence="1" key="1">
    <citation type="submission" date="2014-09" db="EMBL/GenBank/DDBJ databases">
        <authorList>
            <person name="Magalhaes I.L.F."/>
            <person name="Oliveira U."/>
            <person name="Santos F.R."/>
            <person name="Vidigal T.H.D.A."/>
            <person name="Brescovit A.D."/>
            <person name="Santos A.J."/>
        </authorList>
    </citation>
    <scope>NUCLEOTIDE SEQUENCE</scope>
    <source>
        <tissue evidence="1">Shoot tissue taken approximately 20 cm above the soil surface</tissue>
    </source>
</reference>
<dbReference type="AlphaFoldDB" id="A0A0A9G8Z8"/>
<sequence>MQITVAMMIAATPPRTEPNMAVRCRFVPDGGATMSTVPVLTFIFMISRPFRMPSGASFFKPEGPMLTLSLPDGSLDGKTMSK</sequence>
<organism evidence="1">
    <name type="scientific">Arundo donax</name>
    <name type="common">Giant reed</name>
    <name type="synonym">Donax arundinaceus</name>
    <dbReference type="NCBI Taxonomy" id="35708"/>
    <lineage>
        <taxon>Eukaryota</taxon>
        <taxon>Viridiplantae</taxon>
        <taxon>Streptophyta</taxon>
        <taxon>Embryophyta</taxon>
        <taxon>Tracheophyta</taxon>
        <taxon>Spermatophyta</taxon>
        <taxon>Magnoliopsida</taxon>
        <taxon>Liliopsida</taxon>
        <taxon>Poales</taxon>
        <taxon>Poaceae</taxon>
        <taxon>PACMAD clade</taxon>
        <taxon>Arundinoideae</taxon>
        <taxon>Arundineae</taxon>
        <taxon>Arundo</taxon>
    </lineage>
</organism>
<reference evidence="1" key="2">
    <citation type="journal article" date="2015" name="Data Brief">
        <title>Shoot transcriptome of the giant reed, Arundo donax.</title>
        <authorList>
            <person name="Barrero R.A."/>
            <person name="Guerrero F.D."/>
            <person name="Moolhuijzen P."/>
            <person name="Goolsby J.A."/>
            <person name="Tidwell J."/>
            <person name="Bellgard S.E."/>
            <person name="Bellgard M.I."/>
        </authorList>
    </citation>
    <scope>NUCLEOTIDE SEQUENCE</scope>
    <source>
        <tissue evidence="1">Shoot tissue taken approximately 20 cm above the soil surface</tissue>
    </source>
</reference>
<evidence type="ECO:0000313" key="1">
    <source>
        <dbReference type="EMBL" id="JAE21550.1"/>
    </source>
</evidence>
<proteinExistence type="predicted"/>
<accession>A0A0A9G8Z8</accession>